<evidence type="ECO:0000256" key="8">
    <source>
        <dbReference type="ARBA" id="ARBA00022989"/>
    </source>
</evidence>
<dbReference type="PANTHER" id="PTHR24305:SF166">
    <property type="entry name" value="CYTOCHROME P450 12A4, MITOCHONDRIAL-RELATED"/>
    <property type="match status" value="1"/>
</dbReference>
<dbReference type="Proteomes" id="UP001218218">
    <property type="component" value="Unassembled WGS sequence"/>
</dbReference>
<dbReference type="GO" id="GO:0004497">
    <property type="term" value="F:monooxygenase activity"/>
    <property type="evidence" value="ECO:0007669"/>
    <property type="project" value="UniProtKB-KW"/>
</dbReference>
<keyword evidence="12 14" id="KW-0472">Membrane</keyword>
<evidence type="ECO:0000256" key="9">
    <source>
        <dbReference type="ARBA" id="ARBA00023002"/>
    </source>
</evidence>
<dbReference type="SUPFAM" id="SSF48264">
    <property type="entry name" value="Cytochrome P450"/>
    <property type="match status" value="1"/>
</dbReference>
<dbReference type="GO" id="GO:0016020">
    <property type="term" value="C:membrane"/>
    <property type="evidence" value="ECO:0007669"/>
    <property type="project" value="UniProtKB-SubCell"/>
</dbReference>
<keyword evidence="9" id="KW-0560">Oxidoreductase</keyword>
<evidence type="ECO:0000256" key="12">
    <source>
        <dbReference type="ARBA" id="ARBA00023136"/>
    </source>
</evidence>
<evidence type="ECO:0000313" key="16">
    <source>
        <dbReference type="Proteomes" id="UP001218218"/>
    </source>
</evidence>
<dbReference type="GO" id="GO:0005506">
    <property type="term" value="F:iron ion binding"/>
    <property type="evidence" value="ECO:0007669"/>
    <property type="project" value="InterPro"/>
</dbReference>
<evidence type="ECO:0000256" key="14">
    <source>
        <dbReference type="SAM" id="Phobius"/>
    </source>
</evidence>
<evidence type="ECO:0000256" key="6">
    <source>
        <dbReference type="ARBA" id="ARBA00022692"/>
    </source>
</evidence>
<evidence type="ECO:0000256" key="5">
    <source>
        <dbReference type="ARBA" id="ARBA00022617"/>
    </source>
</evidence>
<sequence length="503" mass="56358">MVATFVGVSAAAIWTGEIFQTIYYSVLALAVGAGLLILYRLSPFHPLYNFPGPILLRVSEIPMLYYALKGTRHVAVKRLHDQYGRVVRTGPNTLSFLSLPAITRIYGSSNALDKTTAYDVHSMNEEGLFFIKDKATHARRRRIWNRAFSEEALSQYHGPLVTEIQNLIRTLLQRTRDHGDVDLVRIFPQYTYDTTNTLFFSGNVWHPSLLDTDDREQIVDEASTFFKTSECLGHIEPLFHIVNLIPNLTNFLRLEVISREAASRRLKNGPSFKDGMSYWLEGDGVNMPLEDLGIEAESVLIGASDTVAAASTFLMCFLMAHEKWLVLLRDELDEAFEDAVIHRLNSLDKLVVLNAVIQETLRLGTPMPGFPRVVPDEGIVLDGKYVPSGSVVNVPIWAHHVDEEIFTDATTFDPGRWIEDGKFVAKTAILSFGAGPFNCVGSKLAYLQLRTLTAMLLLNLEFIPTADFDAVKFRDGVRNTRATSFIEPLKVRVVPRKPVAVAI</sequence>
<dbReference type="EMBL" id="JARIHO010000091">
    <property type="protein sequence ID" value="KAJ7306804.1"/>
    <property type="molecule type" value="Genomic_DNA"/>
</dbReference>
<accession>A0AAD6Z526</accession>
<keyword evidence="8 14" id="KW-1133">Transmembrane helix</keyword>
<keyword evidence="10 13" id="KW-0408">Iron</keyword>
<keyword evidence="7 13" id="KW-0479">Metal-binding</keyword>
<dbReference type="InterPro" id="IPR050121">
    <property type="entry name" value="Cytochrome_P450_monoxygenase"/>
</dbReference>
<dbReference type="PRINTS" id="PR00465">
    <property type="entry name" value="EP450IV"/>
</dbReference>
<dbReference type="InterPro" id="IPR002403">
    <property type="entry name" value="Cyt_P450_E_grp-IV"/>
</dbReference>
<dbReference type="PRINTS" id="PR00385">
    <property type="entry name" value="P450"/>
</dbReference>
<comment type="cofactor">
    <cofactor evidence="1 13">
        <name>heme</name>
        <dbReference type="ChEBI" id="CHEBI:30413"/>
    </cofactor>
</comment>
<evidence type="ECO:0000256" key="13">
    <source>
        <dbReference type="PIRSR" id="PIRSR602403-1"/>
    </source>
</evidence>
<dbReference type="Pfam" id="PF00067">
    <property type="entry name" value="p450"/>
    <property type="match status" value="1"/>
</dbReference>
<keyword evidence="11" id="KW-0503">Monooxygenase</keyword>
<dbReference type="GO" id="GO:0016705">
    <property type="term" value="F:oxidoreductase activity, acting on paired donors, with incorporation or reduction of molecular oxygen"/>
    <property type="evidence" value="ECO:0007669"/>
    <property type="project" value="InterPro"/>
</dbReference>
<proteinExistence type="inferred from homology"/>
<dbReference type="PANTHER" id="PTHR24305">
    <property type="entry name" value="CYTOCHROME P450"/>
    <property type="match status" value="1"/>
</dbReference>
<evidence type="ECO:0000256" key="4">
    <source>
        <dbReference type="ARBA" id="ARBA00010617"/>
    </source>
</evidence>
<evidence type="ECO:0000256" key="1">
    <source>
        <dbReference type="ARBA" id="ARBA00001971"/>
    </source>
</evidence>
<dbReference type="InterPro" id="IPR001128">
    <property type="entry name" value="Cyt_P450"/>
</dbReference>
<comment type="similarity">
    <text evidence="4">Belongs to the cytochrome P450 family.</text>
</comment>
<keyword evidence="6 14" id="KW-0812">Transmembrane</keyword>
<dbReference type="Gene3D" id="1.10.630.10">
    <property type="entry name" value="Cytochrome P450"/>
    <property type="match status" value="1"/>
</dbReference>
<evidence type="ECO:0000256" key="7">
    <source>
        <dbReference type="ARBA" id="ARBA00022723"/>
    </source>
</evidence>
<evidence type="ECO:0000256" key="10">
    <source>
        <dbReference type="ARBA" id="ARBA00023004"/>
    </source>
</evidence>
<organism evidence="15 16">
    <name type="scientific">Mycena albidolilacea</name>
    <dbReference type="NCBI Taxonomy" id="1033008"/>
    <lineage>
        <taxon>Eukaryota</taxon>
        <taxon>Fungi</taxon>
        <taxon>Dikarya</taxon>
        <taxon>Basidiomycota</taxon>
        <taxon>Agaricomycotina</taxon>
        <taxon>Agaricomycetes</taxon>
        <taxon>Agaricomycetidae</taxon>
        <taxon>Agaricales</taxon>
        <taxon>Marasmiineae</taxon>
        <taxon>Mycenaceae</taxon>
        <taxon>Mycena</taxon>
    </lineage>
</organism>
<comment type="pathway">
    <text evidence="3">Secondary metabolite biosynthesis; terpenoid biosynthesis.</text>
</comment>
<dbReference type="AlphaFoldDB" id="A0AAD6Z526"/>
<dbReference type="GO" id="GO:0020037">
    <property type="term" value="F:heme binding"/>
    <property type="evidence" value="ECO:0007669"/>
    <property type="project" value="InterPro"/>
</dbReference>
<evidence type="ECO:0000313" key="15">
    <source>
        <dbReference type="EMBL" id="KAJ7306804.1"/>
    </source>
</evidence>
<dbReference type="InterPro" id="IPR036396">
    <property type="entry name" value="Cyt_P450_sf"/>
</dbReference>
<comment type="subcellular location">
    <subcellularLocation>
        <location evidence="2">Membrane</location>
    </subcellularLocation>
</comment>
<gene>
    <name evidence="15" type="ORF">DFH08DRAFT_901777</name>
</gene>
<evidence type="ECO:0000256" key="2">
    <source>
        <dbReference type="ARBA" id="ARBA00004370"/>
    </source>
</evidence>
<feature type="transmembrane region" description="Helical" evidence="14">
    <location>
        <begin position="22"/>
        <end position="41"/>
    </location>
</feature>
<keyword evidence="16" id="KW-1185">Reference proteome</keyword>
<protein>
    <submittedName>
        <fullName evidence="15">Cytochrome P450</fullName>
    </submittedName>
</protein>
<evidence type="ECO:0000256" key="3">
    <source>
        <dbReference type="ARBA" id="ARBA00004721"/>
    </source>
</evidence>
<name>A0AAD6Z526_9AGAR</name>
<keyword evidence="5 13" id="KW-0349">Heme</keyword>
<evidence type="ECO:0000256" key="11">
    <source>
        <dbReference type="ARBA" id="ARBA00023033"/>
    </source>
</evidence>
<comment type="caution">
    <text evidence="15">The sequence shown here is derived from an EMBL/GenBank/DDBJ whole genome shotgun (WGS) entry which is preliminary data.</text>
</comment>
<feature type="binding site" description="axial binding residue" evidence="13">
    <location>
        <position position="439"/>
    </location>
    <ligand>
        <name>heme</name>
        <dbReference type="ChEBI" id="CHEBI:30413"/>
    </ligand>
    <ligandPart>
        <name>Fe</name>
        <dbReference type="ChEBI" id="CHEBI:18248"/>
    </ligandPart>
</feature>
<reference evidence="15" key="1">
    <citation type="submission" date="2023-03" db="EMBL/GenBank/DDBJ databases">
        <title>Massive genome expansion in bonnet fungi (Mycena s.s.) driven by repeated elements and novel gene families across ecological guilds.</title>
        <authorList>
            <consortium name="Lawrence Berkeley National Laboratory"/>
            <person name="Harder C.B."/>
            <person name="Miyauchi S."/>
            <person name="Viragh M."/>
            <person name="Kuo A."/>
            <person name="Thoen E."/>
            <person name="Andreopoulos B."/>
            <person name="Lu D."/>
            <person name="Skrede I."/>
            <person name="Drula E."/>
            <person name="Henrissat B."/>
            <person name="Morin E."/>
            <person name="Kohler A."/>
            <person name="Barry K."/>
            <person name="LaButti K."/>
            <person name="Morin E."/>
            <person name="Salamov A."/>
            <person name="Lipzen A."/>
            <person name="Mereny Z."/>
            <person name="Hegedus B."/>
            <person name="Baldrian P."/>
            <person name="Stursova M."/>
            <person name="Weitz H."/>
            <person name="Taylor A."/>
            <person name="Grigoriev I.V."/>
            <person name="Nagy L.G."/>
            <person name="Martin F."/>
            <person name="Kauserud H."/>
        </authorList>
    </citation>
    <scope>NUCLEOTIDE SEQUENCE</scope>
    <source>
        <strain evidence="15">CBHHK002</strain>
    </source>
</reference>